<evidence type="ECO:0000313" key="3">
    <source>
        <dbReference type="Proteomes" id="UP001597145"/>
    </source>
</evidence>
<dbReference type="PANTHER" id="PTHR48207:SF3">
    <property type="entry name" value="SUCCINATE--HYDROXYMETHYLGLUTARATE COA-TRANSFERASE"/>
    <property type="match status" value="1"/>
</dbReference>
<dbReference type="Gene3D" id="3.30.1540.10">
    <property type="entry name" value="formyl-coa transferase, domain 3"/>
    <property type="match status" value="1"/>
</dbReference>
<accession>A0ABW4FUM2</accession>
<proteinExistence type="predicted"/>
<gene>
    <name evidence="2" type="ORF">ACFSCY_25315</name>
</gene>
<dbReference type="InterPro" id="IPR044855">
    <property type="entry name" value="CoA-Trfase_III_dom3_sf"/>
</dbReference>
<keyword evidence="3" id="KW-1185">Reference proteome</keyword>
<dbReference type="Pfam" id="PF02515">
    <property type="entry name" value="CoA_transf_3"/>
    <property type="match status" value="1"/>
</dbReference>
<protein>
    <submittedName>
        <fullName evidence="2">CoA transferase</fullName>
    </submittedName>
</protein>
<dbReference type="EMBL" id="JBHUCP010000019">
    <property type="protein sequence ID" value="MFD1532747.1"/>
    <property type="molecule type" value="Genomic_DNA"/>
</dbReference>
<evidence type="ECO:0000313" key="2">
    <source>
        <dbReference type="EMBL" id="MFD1532747.1"/>
    </source>
</evidence>
<dbReference type="GO" id="GO:0016740">
    <property type="term" value="F:transferase activity"/>
    <property type="evidence" value="ECO:0007669"/>
    <property type="project" value="UniProtKB-KW"/>
</dbReference>
<reference evidence="3" key="1">
    <citation type="journal article" date="2019" name="Int. J. Syst. Evol. Microbiol.">
        <title>The Global Catalogue of Microorganisms (GCM) 10K type strain sequencing project: providing services to taxonomists for standard genome sequencing and annotation.</title>
        <authorList>
            <consortium name="The Broad Institute Genomics Platform"/>
            <consortium name="The Broad Institute Genome Sequencing Center for Infectious Disease"/>
            <person name="Wu L."/>
            <person name="Ma J."/>
        </authorList>
    </citation>
    <scope>NUCLEOTIDE SEQUENCE [LARGE SCALE GENOMIC DNA]</scope>
    <source>
        <strain evidence="3">JCM 12165</strain>
    </source>
</reference>
<organism evidence="2 3">
    <name type="scientific">Pseudonocardia aurantiaca</name>
    <dbReference type="NCBI Taxonomy" id="75290"/>
    <lineage>
        <taxon>Bacteria</taxon>
        <taxon>Bacillati</taxon>
        <taxon>Actinomycetota</taxon>
        <taxon>Actinomycetes</taxon>
        <taxon>Pseudonocardiales</taxon>
        <taxon>Pseudonocardiaceae</taxon>
        <taxon>Pseudonocardia</taxon>
    </lineage>
</organism>
<sequence length="384" mass="41395">MTGSALNGIRVLELGGGDSYAVPYATRLLADLGAEVVMVEPPEGHALRRVPGAEGRDAHARRNVFSFLAGGKRSVVLPDPHHRSLGELLSWAEVVVDDLGVDGLAALGFDDDELRRLRPDSVTVHVSDWGDSGPYRDLPATALTLQATAGWVTTRNEPGAPLVQVGGRMHEWVAGAFIAAAVMTGRAAVRKTGIGVCVDFSVFECIHSTIPYTRLQLDTNVELGLGPTVTVFTPFGVRPCKDGWVGINILTGRQWVDACLVTDLGEFADQQQELGRGEGEIARFESRLLKWLSRRTVKEVVELGQAMRIPVVPVCPGGSVDLLPQWTQREFFVEVDGSDGTYMCPGPPWRLGATPPHRGLRAPVLGEHTAGMLDDLDQVAGSKR</sequence>
<comment type="caution">
    <text evidence="2">The sequence shown here is derived from an EMBL/GenBank/DDBJ whole genome shotgun (WGS) entry which is preliminary data.</text>
</comment>
<dbReference type="PANTHER" id="PTHR48207">
    <property type="entry name" value="SUCCINATE--HYDROXYMETHYLGLUTARATE COA-TRANSFERASE"/>
    <property type="match status" value="1"/>
</dbReference>
<dbReference type="InterPro" id="IPR003673">
    <property type="entry name" value="CoA-Trfase_fam_III"/>
</dbReference>
<dbReference type="RefSeq" id="WP_343978458.1">
    <property type="nucleotide sequence ID" value="NZ_BAAAJG010000010.1"/>
</dbReference>
<dbReference type="Gene3D" id="3.40.50.10540">
    <property type="entry name" value="Crotonobetainyl-coa:carnitine coa-transferase, domain 1"/>
    <property type="match status" value="1"/>
</dbReference>
<dbReference type="SUPFAM" id="SSF89796">
    <property type="entry name" value="CoA-transferase family III (CaiB/BaiF)"/>
    <property type="match status" value="1"/>
</dbReference>
<keyword evidence="1 2" id="KW-0808">Transferase</keyword>
<dbReference type="InterPro" id="IPR050483">
    <property type="entry name" value="CoA-transferase_III_domain"/>
</dbReference>
<name>A0ABW4FUM2_9PSEU</name>
<dbReference type="Proteomes" id="UP001597145">
    <property type="component" value="Unassembled WGS sequence"/>
</dbReference>
<dbReference type="InterPro" id="IPR023606">
    <property type="entry name" value="CoA-Trfase_III_dom_1_sf"/>
</dbReference>
<evidence type="ECO:0000256" key="1">
    <source>
        <dbReference type="ARBA" id="ARBA00022679"/>
    </source>
</evidence>